<keyword evidence="8" id="KW-0460">Magnesium</keyword>
<dbReference type="PIRSF" id="PIRSF004682">
    <property type="entry name" value="GmhB"/>
    <property type="match status" value="1"/>
</dbReference>
<comment type="caution">
    <text evidence="9">The sequence shown here is derived from an EMBL/GenBank/DDBJ whole genome shotgun (WGS) entry which is preliminary data.</text>
</comment>
<evidence type="ECO:0000256" key="3">
    <source>
        <dbReference type="ARBA" id="ARBA00022723"/>
    </source>
</evidence>
<comment type="subcellular location">
    <subcellularLocation>
        <location evidence="1 7">Cytoplasm</location>
    </subcellularLocation>
</comment>
<dbReference type="NCBIfam" id="TIGR01662">
    <property type="entry name" value="HAD-SF-IIIA"/>
    <property type="match status" value="1"/>
</dbReference>
<comment type="cofactor">
    <cofactor evidence="8">
        <name>Mg(2+)</name>
        <dbReference type="ChEBI" id="CHEBI:18420"/>
    </cofactor>
</comment>
<dbReference type="EMBL" id="MHQJ01000038">
    <property type="protein sequence ID" value="OHA00737.1"/>
    <property type="molecule type" value="Genomic_DNA"/>
</dbReference>
<dbReference type="GO" id="GO:0046872">
    <property type="term" value="F:metal ion binding"/>
    <property type="evidence" value="ECO:0007669"/>
    <property type="project" value="UniProtKB-KW"/>
</dbReference>
<evidence type="ECO:0000313" key="9">
    <source>
        <dbReference type="EMBL" id="OHA00737.1"/>
    </source>
</evidence>
<dbReference type="InterPro" id="IPR023214">
    <property type="entry name" value="HAD_sf"/>
</dbReference>
<evidence type="ECO:0000256" key="8">
    <source>
        <dbReference type="PIRSR" id="PIRSR004682-4"/>
    </source>
</evidence>
<keyword evidence="4 7" id="KW-0378">Hydrolase</keyword>
<dbReference type="PANTHER" id="PTHR42891">
    <property type="entry name" value="D-GLYCERO-BETA-D-MANNO-HEPTOSE-1,7-BISPHOSPHATE 7-PHOSPHATASE"/>
    <property type="match status" value="1"/>
</dbReference>
<dbReference type="InterPro" id="IPR006543">
    <property type="entry name" value="Histidinol-phos"/>
</dbReference>
<feature type="binding site" evidence="8">
    <location>
        <position position="82"/>
    </location>
    <ligand>
        <name>Zn(2+)</name>
        <dbReference type="ChEBI" id="CHEBI:29105"/>
    </ligand>
</feature>
<keyword evidence="3 8" id="KW-0479">Metal-binding</keyword>
<evidence type="ECO:0000256" key="1">
    <source>
        <dbReference type="ARBA" id="ARBA00004496"/>
    </source>
</evidence>
<comment type="cofactor">
    <cofactor evidence="8">
        <name>Zn(2+)</name>
        <dbReference type="ChEBI" id="CHEBI:29105"/>
    </cofactor>
</comment>
<dbReference type="GO" id="GO:0016791">
    <property type="term" value="F:phosphatase activity"/>
    <property type="evidence" value="ECO:0007669"/>
    <property type="project" value="InterPro"/>
</dbReference>
<dbReference type="Proteomes" id="UP000177362">
    <property type="component" value="Unassembled WGS sequence"/>
</dbReference>
<dbReference type="Pfam" id="PF13242">
    <property type="entry name" value="Hydrolase_like"/>
    <property type="match status" value="1"/>
</dbReference>
<protein>
    <recommendedName>
        <fullName evidence="6 7">D,D-heptose 1,7-bisphosphate phosphatase</fullName>
        <ecNumber evidence="7">3.1.3.-</ecNumber>
    </recommendedName>
</protein>
<feature type="binding site" evidence="8">
    <location>
        <position position="76"/>
    </location>
    <ligand>
        <name>Zn(2+)</name>
        <dbReference type="ChEBI" id="CHEBI:29105"/>
    </ligand>
</feature>
<dbReference type="AlphaFoldDB" id="A0A1G2KMR5"/>
<gene>
    <name evidence="9" type="ORF">A3C11_02610</name>
</gene>
<evidence type="ECO:0000256" key="4">
    <source>
        <dbReference type="ARBA" id="ARBA00022801"/>
    </source>
</evidence>
<dbReference type="SUPFAM" id="SSF56784">
    <property type="entry name" value="HAD-like"/>
    <property type="match status" value="1"/>
</dbReference>
<dbReference type="EC" id="3.1.3.-" evidence="7"/>
<keyword evidence="8" id="KW-0862">Zinc</keyword>
<feature type="binding site" evidence="8">
    <location>
        <position position="74"/>
    </location>
    <ligand>
        <name>Zn(2+)</name>
        <dbReference type="ChEBI" id="CHEBI:29105"/>
    </ligand>
</feature>
<dbReference type="InterPro" id="IPR004446">
    <property type="entry name" value="Heptose_bisP_phosphatase"/>
</dbReference>
<reference evidence="9 10" key="1">
    <citation type="journal article" date="2016" name="Nat. Commun.">
        <title>Thousands of microbial genomes shed light on interconnected biogeochemical processes in an aquifer system.</title>
        <authorList>
            <person name="Anantharaman K."/>
            <person name="Brown C.T."/>
            <person name="Hug L.A."/>
            <person name="Sharon I."/>
            <person name="Castelle C.J."/>
            <person name="Probst A.J."/>
            <person name="Thomas B.C."/>
            <person name="Singh A."/>
            <person name="Wilkins M.J."/>
            <person name="Karaoz U."/>
            <person name="Brodie E.L."/>
            <person name="Williams K.H."/>
            <person name="Hubbard S.S."/>
            <person name="Banfield J.F."/>
        </authorList>
    </citation>
    <scope>NUCLEOTIDE SEQUENCE [LARGE SCALE GENOMIC DNA]</scope>
</reference>
<dbReference type="GO" id="GO:0005737">
    <property type="term" value="C:cytoplasm"/>
    <property type="evidence" value="ECO:0007669"/>
    <property type="project" value="UniProtKB-SubCell"/>
</dbReference>
<name>A0A1G2KMR5_9BACT</name>
<keyword evidence="5 7" id="KW-0119">Carbohydrate metabolism</keyword>
<sequence length="166" mass="18752">MPPEDSVYTAPYLVDEFKVFPEVPDVIQAIRRLGFLAIVITNQPDVGYGNMTEEAFNEIMRQTRALGFDDIFICRHGRNEECGCKKPKPGMLFSAAEKWEIDLSRSYIIGDTKSDTLAGQAAGCTTILVERPYNKDDRDTAHLLARSLADAVEIIKKERTPYENLY</sequence>
<accession>A0A1G2KMR5</accession>
<comment type="similarity">
    <text evidence="7">Belongs to the gmhB family.</text>
</comment>
<dbReference type="Gene3D" id="3.40.50.1000">
    <property type="entry name" value="HAD superfamily/HAD-like"/>
    <property type="match status" value="1"/>
</dbReference>
<feature type="binding site" evidence="8">
    <location>
        <position position="84"/>
    </location>
    <ligand>
        <name>Zn(2+)</name>
        <dbReference type="ChEBI" id="CHEBI:29105"/>
    </ligand>
</feature>
<evidence type="ECO:0000256" key="6">
    <source>
        <dbReference type="ARBA" id="ARBA00031828"/>
    </source>
</evidence>
<evidence type="ECO:0000256" key="2">
    <source>
        <dbReference type="ARBA" id="ARBA00022490"/>
    </source>
</evidence>
<evidence type="ECO:0000256" key="7">
    <source>
        <dbReference type="PIRNR" id="PIRNR004682"/>
    </source>
</evidence>
<dbReference type="InterPro" id="IPR006549">
    <property type="entry name" value="HAD-SF_hydro_IIIA"/>
</dbReference>
<dbReference type="InterPro" id="IPR036412">
    <property type="entry name" value="HAD-like_sf"/>
</dbReference>
<evidence type="ECO:0000313" key="10">
    <source>
        <dbReference type="Proteomes" id="UP000177362"/>
    </source>
</evidence>
<dbReference type="STRING" id="1802271.A3C11_02610"/>
<feature type="binding site" evidence="8">
    <location>
        <position position="111"/>
    </location>
    <ligand>
        <name>Mg(2+)</name>
        <dbReference type="ChEBI" id="CHEBI:18420"/>
    </ligand>
</feature>
<keyword evidence="2 7" id="KW-0963">Cytoplasm</keyword>
<dbReference type="PANTHER" id="PTHR42891:SF1">
    <property type="entry name" value="D-GLYCERO-BETA-D-MANNO-HEPTOSE-1,7-BISPHOSPHATE 7-PHOSPHATASE"/>
    <property type="match status" value="1"/>
</dbReference>
<organism evidence="9 10">
    <name type="scientific">Candidatus Sungbacteria bacterium RIFCSPHIGHO2_02_FULL_49_12</name>
    <dbReference type="NCBI Taxonomy" id="1802271"/>
    <lineage>
        <taxon>Bacteria</taxon>
        <taxon>Candidatus Sungiibacteriota</taxon>
    </lineage>
</organism>
<evidence type="ECO:0000256" key="5">
    <source>
        <dbReference type="ARBA" id="ARBA00023277"/>
    </source>
</evidence>
<dbReference type="GO" id="GO:0005975">
    <property type="term" value="P:carbohydrate metabolic process"/>
    <property type="evidence" value="ECO:0007669"/>
    <property type="project" value="InterPro"/>
</dbReference>
<dbReference type="NCBIfam" id="TIGR01656">
    <property type="entry name" value="Histidinol-ppas"/>
    <property type="match status" value="1"/>
</dbReference>
<proteinExistence type="inferred from homology"/>